<comment type="caution">
    <text evidence="1">The sequence shown here is derived from an EMBL/GenBank/DDBJ whole genome shotgun (WGS) entry which is preliminary data.</text>
</comment>
<dbReference type="InterPro" id="IPR011989">
    <property type="entry name" value="ARM-like"/>
</dbReference>
<dbReference type="InterPro" id="IPR016024">
    <property type="entry name" value="ARM-type_fold"/>
</dbReference>
<dbReference type="Proteomes" id="UP000272474">
    <property type="component" value="Unassembled WGS sequence"/>
</dbReference>
<organism evidence="1 2">
    <name type="scientific">Streptomyces hoynatensis</name>
    <dbReference type="NCBI Taxonomy" id="1141874"/>
    <lineage>
        <taxon>Bacteria</taxon>
        <taxon>Bacillati</taxon>
        <taxon>Actinomycetota</taxon>
        <taxon>Actinomycetes</taxon>
        <taxon>Kitasatosporales</taxon>
        <taxon>Streptomycetaceae</taxon>
        <taxon>Streptomyces</taxon>
    </lineage>
</organism>
<keyword evidence="2" id="KW-1185">Reference proteome</keyword>
<name>A0A3A9YXP4_9ACTN</name>
<accession>A0A3A9YXP4</accession>
<dbReference type="AlphaFoldDB" id="A0A3A9YXP4"/>
<proteinExistence type="predicted"/>
<evidence type="ECO:0000313" key="2">
    <source>
        <dbReference type="Proteomes" id="UP000272474"/>
    </source>
</evidence>
<protein>
    <submittedName>
        <fullName evidence="1">Uncharacterized protein</fullName>
    </submittedName>
</protein>
<reference evidence="1 2" key="1">
    <citation type="journal article" date="2014" name="Int. J. Syst. Evol. Microbiol.">
        <title>Streptomyces hoynatensis sp. nov., isolated from deep marine sediment.</title>
        <authorList>
            <person name="Veyisoglu A."/>
            <person name="Sahin N."/>
        </authorList>
    </citation>
    <scope>NUCLEOTIDE SEQUENCE [LARGE SCALE GENOMIC DNA]</scope>
    <source>
        <strain evidence="1 2">KCTC 29097</strain>
    </source>
</reference>
<gene>
    <name evidence="1" type="ORF">D7294_17135</name>
</gene>
<evidence type="ECO:0000313" key="1">
    <source>
        <dbReference type="EMBL" id="RKN40808.1"/>
    </source>
</evidence>
<dbReference type="EMBL" id="RBAL01000009">
    <property type="protein sequence ID" value="RKN40808.1"/>
    <property type="molecule type" value="Genomic_DNA"/>
</dbReference>
<dbReference type="Gene3D" id="1.25.10.10">
    <property type="entry name" value="Leucine-rich Repeat Variant"/>
    <property type="match status" value="1"/>
</dbReference>
<sequence>MAGPGGVERGRISIRVLPDTSNFATSLQRYLDRVERRAQVKVAAVPDLTGFAADLRARLSTLRSSIKVPVAPDTAGFAARLRAGLSGAAAQIEVPVVPRTAGFAGRLRADLAGVSPRVDVPVVPELSGFASRLRAEVGRARPRIEVPVVPDVSRLAADLRRAVARERARIEVPVRLDLARGEIARLRLALSRARIRVPVRLDLARAEIARLRASLTSGRTRLRLPVRLEVSRAEIARLRRTLAGLRPRPVVRTGLDADRGALRALAGGLAGIGSLGSSAASSLGRVGGAALGAARSIAVIGSAVGAALGPVSGLAGLMVSIAPAAGLAATGITAAVSAGAALKIGLSGVGDAVTAAFDTSDPEAFAEALKKLSPNARAFVRELRGMKPALDALKQSVQNRLFTELDSTFRRTAQTTLPILQNALTNSAGALNLMGRQVLNTATGLGQSGALGTALSYANTGLYNLSGLPATIVQGLVQIGAAAGPSFARLTGAAGGALDRLRQRMANAFASGAMQQAIERAVDMLGQLWDIAGNVATALGNIFSGVSLSGEGFLVGLRNISRALADVTADPNVQAGLAALASVMAQLSVSVGGVLQTALPILGRIFAELGPPVENLIATLGQALTGALESVAPLLIDAAGGFDDLLGAVAPLLPSLGDLASALLQALGPVAQALGPLLRALGGTLGQLADALAPVLPSVGDLVASLGTALVPIVTALGPVLAEVAGVIGEVAEAITPLLPIVGDLIAHLGPALTPVIATVADVLRRLSPVVQQVVTVLASALQPVLAVLPSVLQPILDAIAELTAVLMPILSQLVTALTPSITSLGESLAQLLVALGPVIEAGLLFLADVLTASMPLITQVIDLVAGLAAAFADDLADTINNIVIPAAELIAALLRGDFSGALTAAKDLVVGFGRQVISTFTRLPGQAYAALASLADKLWDRMWEAGSDLVRATKDKIGDAADAVGDLPGKAADALGDIGSYLYDSGRALIQGFVDGIKDMGGAVKDAVGGVLSGARALLPFSPAREGPFSGRGWTLYSGRSIAESLADGILDRQGQVRAAALTVAGIAHGNLAGIQAAVSDSSFGAAGVGPSAMTGTLVLDSGELMGAFRGTVHQELGNVATALGARRR</sequence>
<dbReference type="OrthoDB" id="3404808at2"/>
<dbReference type="SUPFAM" id="SSF48371">
    <property type="entry name" value="ARM repeat"/>
    <property type="match status" value="1"/>
</dbReference>
<dbReference type="RefSeq" id="WP_120680624.1">
    <property type="nucleotide sequence ID" value="NZ_RBAL01000009.1"/>
</dbReference>